<protein>
    <submittedName>
        <fullName evidence="14">HBL328Cp</fullName>
    </submittedName>
</protein>
<dbReference type="PROSITE" id="PS00636">
    <property type="entry name" value="DNAJ_1"/>
    <property type="match status" value="1"/>
</dbReference>
<dbReference type="Gene3D" id="2.10.230.10">
    <property type="entry name" value="Heat shock protein DnaJ, cysteine-rich domain"/>
    <property type="match status" value="1"/>
</dbReference>
<keyword evidence="3 10" id="KW-0479">Metal-binding</keyword>
<evidence type="ECO:0000256" key="6">
    <source>
        <dbReference type="ARBA" id="ARBA00022824"/>
    </source>
</evidence>
<dbReference type="SMART" id="SM00271">
    <property type="entry name" value="DnaJ"/>
    <property type="match status" value="1"/>
</dbReference>
<dbReference type="SUPFAM" id="SSF46565">
    <property type="entry name" value="Chaperone J-domain"/>
    <property type="match status" value="1"/>
</dbReference>
<dbReference type="SUPFAM" id="SSF57938">
    <property type="entry name" value="DnaJ/Hsp40 cysteine-rich domain"/>
    <property type="match status" value="1"/>
</dbReference>
<dbReference type="RefSeq" id="XP_017985570.1">
    <property type="nucleotide sequence ID" value="XM_018130334.1"/>
</dbReference>
<dbReference type="GO" id="GO:0051082">
    <property type="term" value="F:unfolded protein binding"/>
    <property type="evidence" value="ECO:0007669"/>
    <property type="project" value="InterPro"/>
</dbReference>
<comment type="subcellular location">
    <subcellularLocation>
        <location evidence="1">Endoplasmic reticulum</location>
    </subcellularLocation>
</comment>
<dbReference type="EMBL" id="CP014242">
    <property type="protein sequence ID" value="AMD18574.1"/>
    <property type="molecule type" value="Genomic_DNA"/>
</dbReference>
<dbReference type="PRINTS" id="PR00625">
    <property type="entry name" value="JDOMAIN"/>
</dbReference>
<dbReference type="FunFam" id="2.10.230.10:FF:000002">
    <property type="entry name" value="Molecular chaperone DnaJ"/>
    <property type="match status" value="1"/>
</dbReference>
<dbReference type="InterPro" id="IPR044713">
    <property type="entry name" value="DNJA1/2-like"/>
</dbReference>
<evidence type="ECO:0000256" key="9">
    <source>
        <dbReference type="ARBA" id="ARBA00023186"/>
    </source>
</evidence>
<dbReference type="InterPro" id="IPR008971">
    <property type="entry name" value="HSP40/DnaJ_pept-bd"/>
</dbReference>
<sequence length="373" mass="41269">MARWRFFAGLLLFPLLVFSQDYYAILGVNKGATDKEIKSAYRQLSKKYHPDKNPGDESAHHHFIEVGEAYEALSDPEKRKIYDQFGAEALKNGGGGAGGGPNGGFHDPFDIFEQMFGGGAGGGGFHSGGRMRKQKGQSLQVQDEITLKQYYHGTTVEFGLAMNDFCDHCQGSGSEDGKVERCAQCNGRGIVIQVIRQGFMTQQIQQMCPKCEGNGEVIQHKCKVCQGAKVVRKNKNFSAQVPAGAPRDYVAVKHGQAEKSPNTEPGDLYIKVVEAGHGNMGYRRRGQDLFRTEVLSLKEALQGGWTRSIEFLDPEKTVEISRKSGRTVQNGEVERIPGFGMPIDDGRRFGDLFIDYVVLLPGKYDQAFLRDEL</sequence>
<evidence type="ECO:0000256" key="1">
    <source>
        <dbReference type="ARBA" id="ARBA00004240"/>
    </source>
</evidence>
<dbReference type="PROSITE" id="PS51188">
    <property type="entry name" value="ZF_CR"/>
    <property type="match status" value="1"/>
</dbReference>
<accession>A0A120K0Q5</accession>
<dbReference type="GO" id="GO:0005783">
    <property type="term" value="C:endoplasmic reticulum"/>
    <property type="evidence" value="ECO:0007669"/>
    <property type="project" value="UniProtKB-SubCell"/>
</dbReference>
<keyword evidence="9" id="KW-0143">Chaperone</keyword>
<evidence type="ECO:0000256" key="7">
    <source>
        <dbReference type="ARBA" id="ARBA00022833"/>
    </source>
</evidence>
<evidence type="ECO:0000256" key="10">
    <source>
        <dbReference type="PROSITE-ProRule" id="PRU00546"/>
    </source>
</evidence>
<dbReference type="HAMAP" id="MF_01152">
    <property type="entry name" value="DnaJ"/>
    <property type="match status" value="1"/>
</dbReference>
<feature type="chain" id="PRO_5007167074" evidence="11">
    <location>
        <begin position="20"/>
        <end position="373"/>
    </location>
</feature>
<dbReference type="Pfam" id="PF00226">
    <property type="entry name" value="DnaJ"/>
    <property type="match status" value="1"/>
</dbReference>
<keyword evidence="11" id="KW-0732">Signal</keyword>
<dbReference type="InterPro" id="IPR001305">
    <property type="entry name" value="HSP_DnaJ_Cys-rich_dom"/>
</dbReference>
<keyword evidence="6" id="KW-0256">Endoplasmic reticulum</keyword>
<keyword evidence="15" id="KW-1185">Reference proteome</keyword>
<dbReference type="Gene3D" id="2.60.260.20">
    <property type="entry name" value="Urease metallochaperone UreE, N-terminal domain"/>
    <property type="match status" value="2"/>
</dbReference>
<dbReference type="Proteomes" id="UP000243052">
    <property type="component" value="Chromosome ii"/>
</dbReference>
<keyword evidence="4" id="KW-0677">Repeat</keyword>
<dbReference type="GO" id="GO:0009408">
    <property type="term" value="P:response to heat"/>
    <property type="evidence" value="ECO:0007669"/>
    <property type="project" value="InterPro"/>
</dbReference>
<keyword evidence="5 10" id="KW-0863">Zinc-finger</keyword>
<evidence type="ECO:0000256" key="11">
    <source>
        <dbReference type="SAM" id="SignalP"/>
    </source>
</evidence>
<dbReference type="GO" id="GO:0051603">
    <property type="term" value="P:proteolysis involved in protein catabolic process"/>
    <property type="evidence" value="ECO:0007669"/>
    <property type="project" value="UniProtKB-ARBA"/>
</dbReference>
<dbReference type="OrthoDB" id="550424at2759"/>
<dbReference type="PROSITE" id="PS50076">
    <property type="entry name" value="DNAJ_2"/>
    <property type="match status" value="1"/>
</dbReference>
<keyword evidence="2" id="KW-0813">Transport</keyword>
<dbReference type="GO" id="GO:0008270">
    <property type="term" value="F:zinc ion binding"/>
    <property type="evidence" value="ECO:0007669"/>
    <property type="project" value="UniProtKB-KW"/>
</dbReference>
<dbReference type="AlphaFoldDB" id="A0A120K0Q5"/>
<dbReference type="Pfam" id="PF00684">
    <property type="entry name" value="DnaJ_CXXCXGXG"/>
    <property type="match status" value="1"/>
</dbReference>
<dbReference type="Gene3D" id="1.10.287.110">
    <property type="entry name" value="DnaJ domain"/>
    <property type="match status" value="1"/>
</dbReference>
<dbReference type="Pfam" id="PF01556">
    <property type="entry name" value="DnaJ_C"/>
    <property type="match status" value="1"/>
</dbReference>
<gene>
    <name evidence="14" type="ORF">AW171_hschr281</name>
</gene>
<feature type="signal peptide" evidence="11">
    <location>
        <begin position="1"/>
        <end position="19"/>
    </location>
</feature>
<feature type="zinc finger region" description="CR-type" evidence="10">
    <location>
        <begin position="153"/>
        <end position="234"/>
    </location>
</feature>
<dbReference type="FunFam" id="1.10.287.110:FF:000124">
    <property type="entry name" value="SCJ1p protein"/>
    <property type="match status" value="1"/>
</dbReference>
<organism evidence="14 15">
    <name type="scientific">Eremothecium sinecaudum</name>
    <dbReference type="NCBI Taxonomy" id="45286"/>
    <lineage>
        <taxon>Eukaryota</taxon>
        <taxon>Fungi</taxon>
        <taxon>Dikarya</taxon>
        <taxon>Ascomycota</taxon>
        <taxon>Saccharomycotina</taxon>
        <taxon>Saccharomycetes</taxon>
        <taxon>Saccharomycetales</taxon>
        <taxon>Saccharomycetaceae</taxon>
        <taxon>Eremothecium</taxon>
    </lineage>
</organism>
<evidence type="ECO:0000259" key="12">
    <source>
        <dbReference type="PROSITE" id="PS50076"/>
    </source>
</evidence>
<evidence type="ECO:0000256" key="3">
    <source>
        <dbReference type="ARBA" id="ARBA00022723"/>
    </source>
</evidence>
<feature type="domain" description="CR-type" evidence="13">
    <location>
        <begin position="153"/>
        <end position="234"/>
    </location>
</feature>
<dbReference type="InterPro" id="IPR001623">
    <property type="entry name" value="DnaJ_domain"/>
</dbReference>
<dbReference type="InterPro" id="IPR036869">
    <property type="entry name" value="J_dom_sf"/>
</dbReference>
<dbReference type="InterPro" id="IPR018253">
    <property type="entry name" value="DnaJ_domain_CS"/>
</dbReference>
<keyword evidence="7 10" id="KW-0862">Zinc</keyword>
<evidence type="ECO:0000256" key="5">
    <source>
        <dbReference type="ARBA" id="ARBA00022771"/>
    </source>
</evidence>
<reference evidence="14 15" key="1">
    <citation type="submission" date="2016-01" db="EMBL/GenBank/DDBJ databases">
        <title>Genome sequence of the yeast Holleya sinecauda.</title>
        <authorList>
            <person name="Dietrich F.S."/>
        </authorList>
    </citation>
    <scope>NUCLEOTIDE SEQUENCE [LARGE SCALE GENOMIC DNA]</scope>
    <source>
        <strain evidence="14 15">ATCC 58844</strain>
    </source>
</reference>
<dbReference type="STRING" id="45286.A0A120K0Q5"/>
<dbReference type="InterPro" id="IPR036410">
    <property type="entry name" value="HSP_DnaJ_Cys-rich_dom_sf"/>
</dbReference>
<dbReference type="GeneID" id="28722453"/>
<keyword evidence="8" id="KW-0653">Protein transport</keyword>
<dbReference type="CDD" id="cd10747">
    <property type="entry name" value="DnaJ_C"/>
    <property type="match status" value="1"/>
</dbReference>
<evidence type="ECO:0000256" key="2">
    <source>
        <dbReference type="ARBA" id="ARBA00022448"/>
    </source>
</evidence>
<dbReference type="SUPFAM" id="SSF49493">
    <property type="entry name" value="HSP40/DnaJ peptide-binding domain"/>
    <property type="match status" value="2"/>
</dbReference>
<evidence type="ECO:0000313" key="14">
    <source>
        <dbReference type="EMBL" id="AMD18574.1"/>
    </source>
</evidence>
<dbReference type="CDD" id="cd10719">
    <property type="entry name" value="DnaJ_zf"/>
    <property type="match status" value="1"/>
</dbReference>
<dbReference type="GO" id="GO:0006457">
    <property type="term" value="P:protein folding"/>
    <property type="evidence" value="ECO:0007669"/>
    <property type="project" value="InterPro"/>
</dbReference>
<evidence type="ECO:0000259" key="13">
    <source>
        <dbReference type="PROSITE" id="PS51188"/>
    </source>
</evidence>
<dbReference type="PANTHER" id="PTHR43888">
    <property type="entry name" value="DNAJ-LIKE-2, ISOFORM A-RELATED"/>
    <property type="match status" value="1"/>
</dbReference>
<dbReference type="InterPro" id="IPR012724">
    <property type="entry name" value="DnaJ"/>
</dbReference>
<dbReference type="CDD" id="cd06257">
    <property type="entry name" value="DnaJ"/>
    <property type="match status" value="1"/>
</dbReference>
<proteinExistence type="inferred from homology"/>
<dbReference type="GO" id="GO:0015031">
    <property type="term" value="P:protein transport"/>
    <property type="evidence" value="ECO:0007669"/>
    <property type="project" value="UniProtKB-KW"/>
</dbReference>
<dbReference type="GO" id="GO:0005524">
    <property type="term" value="F:ATP binding"/>
    <property type="evidence" value="ECO:0007669"/>
    <property type="project" value="InterPro"/>
</dbReference>
<name>A0A120K0Q5_9SACH</name>
<dbReference type="InterPro" id="IPR002939">
    <property type="entry name" value="DnaJ_C"/>
</dbReference>
<evidence type="ECO:0000313" key="15">
    <source>
        <dbReference type="Proteomes" id="UP000243052"/>
    </source>
</evidence>
<evidence type="ECO:0000256" key="4">
    <source>
        <dbReference type="ARBA" id="ARBA00022737"/>
    </source>
</evidence>
<feature type="domain" description="J" evidence="12">
    <location>
        <begin position="21"/>
        <end position="86"/>
    </location>
</feature>
<evidence type="ECO:0000256" key="8">
    <source>
        <dbReference type="ARBA" id="ARBA00022927"/>
    </source>
</evidence>
<dbReference type="GO" id="GO:0030544">
    <property type="term" value="F:Hsp70 protein binding"/>
    <property type="evidence" value="ECO:0007669"/>
    <property type="project" value="InterPro"/>
</dbReference>